<accession>A0A8J2W511</accession>
<comment type="caution">
    <text evidence="4">The sequence shown here is derived from an EMBL/GenBank/DDBJ whole genome shotgun (WGS) entry which is preliminary data.</text>
</comment>
<dbReference type="Pfam" id="PF05380">
    <property type="entry name" value="Peptidase_A17"/>
    <property type="match status" value="1"/>
</dbReference>
<dbReference type="Pfam" id="PF17921">
    <property type="entry name" value="Integrase_H2C2"/>
    <property type="match status" value="1"/>
</dbReference>
<dbReference type="InterPro" id="IPR008042">
    <property type="entry name" value="Retrotrans_Pao"/>
</dbReference>
<evidence type="ECO:0000313" key="4">
    <source>
        <dbReference type="EMBL" id="CAH0105518.1"/>
    </source>
</evidence>
<dbReference type="InterPro" id="IPR012337">
    <property type="entry name" value="RNaseH-like_sf"/>
</dbReference>
<gene>
    <name evidence="4" type="ORF">DGAL_LOCUS8574</name>
</gene>
<dbReference type="OrthoDB" id="6354944at2759"/>
<dbReference type="PANTHER" id="PTHR47331:SF5">
    <property type="entry name" value="RIBONUCLEASE H"/>
    <property type="match status" value="1"/>
</dbReference>
<dbReference type="Pfam" id="PF03564">
    <property type="entry name" value="DUF1759"/>
    <property type="match status" value="1"/>
</dbReference>
<keyword evidence="1" id="KW-0175">Coiled coil</keyword>
<feature type="region of interest" description="Disordered" evidence="2">
    <location>
        <begin position="1676"/>
        <end position="1700"/>
    </location>
</feature>
<dbReference type="GO" id="GO:0042575">
    <property type="term" value="C:DNA polymerase complex"/>
    <property type="evidence" value="ECO:0007669"/>
    <property type="project" value="UniProtKB-ARBA"/>
</dbReference>
<dbReference type="PANTHER" id="PTHR47331">
    <property type="entry name" value="PHD-TYPE DOMAIN-CONTAINING PROTEIN"/>
    <property type="match status" value="1"/>
</dbReference>
<evidence type="ECO:0000313" key="5">
    <source>
        <dbReference type="Proteomes" id="UP000789390"/>
    </source>
</evidence>
<reference evidence="4" key="1">
    <citation type="submission" date="2021-11" db="EMBL/GenBank/DDBJ databases">
        <authorList>
            <person name="Schell T."/>
        </authorList>
    </citation>
    <scope>NUCLEOTIDE SEQUENCE</scope>
    <source>
        <strain evidence="4">M5</strain>
    </source>
</reference>
<sequence>MVSSTIGHIGAHWTGTFGPSSRSFNILLGSSHLTAAKFIVVSLLQPTLSLLVSHLTATKYIVVSLLQPTLSSLVSHLAATKYIVASRLQPTQLTSAGHHSHHPSSSRVSPESFCPWKPFQMADEDAQLQEEDQVDETEATANLAALRTKRKTLRQQISNTGRRIETVISTRGSRGALLGLISHFENLLLRASLLQTELSSLDQEEEAERQDNLHLTYVTKVGETTEAAKAYLRSREGEAPSEIEQIINLRTGPAATPSEIGRREQEHLEAVAAAQKRCDNAREQMDQLWGEADAAQAALRQLTARPADPVRHTPVVPPVNPLAVDWVNQQRRINSEEQEAPDDWIDKYDAGLLPPVSTRYSSRSAVSAELEPYQGKALDWFEWIDLFRALVHDTPKSPGEKLALLKRYFRDECLDVVYGLGGGEAAYIQALVRLKETYGRRDVMKAAHLTALGQLEPKGEGALFKRFAEKRLCPKEIESSSHHGEDGDGGAGTRPSKPYCFKCEKSHWLSDCEEFKTLPVGERVHFCMKRRLCFSCFSCKHSVYDCPSRRPCKHTDCRYTHHPLFHDEGKLPVKSAKPITTRAKEDQKVALGMLRLQIKGSDGNWSWASVFADEGSDTTLMRSAFPTSLKIRGSPQILTVDGAGGVVTSYASELIHFHLRTEFGEIVTLEGSTMKKVASPAPITDWSKEKLRWPHLQDLPVGEVGGRVDILIGTDHLHLLNARESREGEDYEPIASRTRLGWIIRGVTNRKGHVSAVRSFIISGQTHLERLTDQMRRFCDTEAFGTEFQQGCLSPDNQRAMTMVKEKTRRLAVGYEVPIIWREGEPDLVNNRAMAVNRFQSLLRRFEHHPTLERDYTAAMQKTLDQGYASRVTDSADAEYFLAHHGVYKGTKLRVVFDAAASFRGKALNDAIISGPALQPALAAVITRFRQEEFAWASDIEAMFSRFRLSPEDSKFFCFIWRDASGGMSTYKMDRLPFGASCSPFVAIHTIQRIAEDAGANEEITSVIRERMYVDDYLSSSSTIQKGVQEASAVKKMLADADLNLQGWVSNSPEFLRQMVESAGPRPENIHQLGSNSEEKVLGVFWDTHLDNLGFKVAETPNAPFTKMELASRVAGVFDPLGTASPIIVKAKIRLRKLGQDGLQWTDVVGEEDRSWWLLWFKELRRLNDVAMPRCLFPNRPNLEASELHTFCDASEEAYAAVIYVRSLFSKSSGVPSGQGDQQARSQENDLSTEARAKCCFTRRQDYASDAKSSPEPSSDYQVFVSNRVGELQTITEADEWRFVPGRLNPADAATRSTLDEDIFPDIWWSGPEFLSYPEEDWPADLPWMKIGDEAKSIRVISAAQTIKTDWTNVQILESDVPQLCGLKDKFFNLIQQCQEESFADELRRLRKKKPLHSTSHLLALAPILGDDGRHPLSEKIVRAFHESLKHVGTDFLLSYVRQHFWVTKGRELVKKIRRDCVVCRRNRAQPGEQMMADLIESRLDYGLQSGGELSILASSRVLCSWSWCHHYHPTDFLLSFRKFVSIYRYPEIMHSDNGTNFVGAERELREAAEALYASEEVPKFLHANNVQWTFQPPRTPHFGGAHESLVKSTKKALYNALDQEKGAFRHPTEDVLRTLLYEVAGLLNTRPLTYASSDPADFRPLTPNDFLNRAPTAHPPAGTYDCLSPIPGRKEEVEGPSVKLRGGRCGPGGQQGLRTRSLEHWTRNPSISGVGWVCESSRHPD</sequence>
<dbReference type="SUPFAM" id="SSF53098">
    <property type="entry name" value="Ribonuclease H-like"/>
    <property type="match status" value="1"/>
</dbReference>
<dbReference type="Gene3D" id="3.30.70.270">
    <property type="match status" value="1"/>
</dbReference>
<dbReference type="GO" id="GO:0071897">
    <property type="term" value="P:DNA biosynthetic process"/>
    <property type="evidence" value="ECO:0007669"/>
    <property type="project" value="UniProtKB-ARBA"/>
</dbReference>
<dbReference type="GO" id="GO:0003676">
    <property type="term" value="F:nucleic acid binding"/>
    <property type="evidence" value="ECO:0007669"/>
    <property type="project" value="InterPro"/>
</dbReference>
<evidence type="ECO:0000256" key="1">
    <source>
        <dbReference type="SAM" id="Coils"/>
    </source>
</evidence>
<dbReference type="InterPro" id="IPR041588">
    <property type="entry name" value="Integrase_H2C2"/>
</dbReference>
<proteinExistence type="predicted"/>
<dbReference type="InterPro" id="IPR001584">
    <property type="entry name" value="Integrase_cat-core"/>
</dbReference>
<dbReference type="InterPro" id="IPR036397">
    <property type="entry name" value="RNaseH_sf"/>
</dbReference>
<dbReference type="Gene3D" id="3.30.420.10">
    <property type="entry name" value="Ribonuclease H-like superfamily/Ribonuclease H"/>
    <property type="match status" value="1"/>
</dbReference>
<name>A0A8J2W511_9CRUS</name>
<dbReference type="EMBL" id="CAKKLH010000190">
    <property type="protein sequence ID" value="CAH0105518.1"/>
    <property type="molecule type" value="Genomic_DNA"/>
</dbReference>
<dbReference type="InterPro" id="IPR005312">
    <property type="entry name" value="DUF1759"/>
</dbReference>
<dbReference type="Gene3D" id="3.10.10.10">
    <property type="entry name" value="HIV Type 1 Reverse Transcriptase, subunit A, domain 1"/>
    <property type="match status" value="1"/>
</dbReference>
<feature type="domain" description="Integrase catalytic" evidence="3">
    <location>
        <begin position="1467"/>
        <end position="1656"/>
    </location>
</feature>
<dbReference type="PROSITE" id="PS50994">
    <property type="entry name" value="INTEGRASE"/>
    <property type="match status" value="1"/>
</dbReference>
<protein>
    <recommendedName>
        <fullName evidence="3">Integrase catalytic domain-containing protein</fullName>
    </recommendedName>
</protein>
<dbReference type="Proteomes" id="UP000789390">
    <property type="component" value="Unassembled WGS sequence"/>
</dbReference>
<dbReference type="InterPro" id="IPR043128">
    <property type="entry name" value="Rev_trsase/Diguanyl_cyclase"/>
</dbReference>
<keyword evidence="5" id="KW-1185">Reference proteome</keyword>
<feature type="coiled-coil region" evidence="1">
    <location>
        <begin position="136"/>
        <end position="163"/>
    </location>
</feature>
<organism evidence="4 5">
    <name type="scientific">Daphnia galeata</name>
    <dbReference type="NCBI Taxonomy" id="27404"/>
    <lineage>
        <taxon>Eukaryota</taxon>
        <taxon>Metazoa</taxon>
        <taxon>Ecdysozoa</taxon>
        <taxon>Arthropoda</taxon>
        <taxon>Crustacea</taxon>
        <taxon>Branchiopoda</taxon>
        <taxon>Diplostraca</taxon>
        <taxon>Cladocera</taxon>
        <taxon>Anomopoda</taxon>
        <taxon>Daphniidae</taxon>
        <taxon>Daphnia</taxon>
    </lineage>
</organism>
<evidence type="ECO:0000259" key="3">
    <source>
        <dbReference type="PROSITE" id="PS50994"/>
    </source>
</evidence>
<evidence type="ECO:0000256" key="2">
    <source>
        <dbReference type="SAM" id="MobiDB-lite"/>
    </source>
</evidence>
<dbReference type="SUPFAM" id="SSF56672">
    <property type="entry name" value="DNA/RNA polymerases"/>
    <property type="match status" value="1"/>
</dbReference>
<dbReference type="InterPro" id="IPR043502">
    <property type="entry name" value="DNA/RNA_pol_sf"/>
</dbReference>
<dbReference type="GO" id="GO:0015074">
    <property type="term" value="P:DNA integration"/>
    <property type="evidence" value="ECO:0007669"/>
    <property type="project" value="InterPro"/>
</dbReference>